<evidence type="ECO:0000259" key="2">
    <source>
        <dbReference type="Pfam" id="PF13962"/>
    </source>
</evidence>
<dbReference type="PANTHER" id="PTHR24177">
    <property type="entry name" value="CASKIN"/>
    <property type="match status" value="1"/>
</dbReference>
<reference evidence="4" key="1">
    <citation type="submission" date="2013-01" db="EMBL/GenBank/DDBJ databases">
        <title>Draft Genome Sequence of a Mulberry Tree, Morus notabilis C.K. Schneid.</title>
        <authorList>
            <person name="He N."/>
            <person name="Zhao S."/>
        </authorList>
    </citation>
    <scope>NUCLEOTIDE SEQUENCE</scope>
</reference>
<feature type="transmembrane region" description="Helical" evidence="1">
    <location>
        <begin position="156"/>
        <end position="178"/>
    </location>
</feature>
<evidence type="ECO:0000256" key="1">
    <source>
        <dbReference type="SAM" id="Phobius"/>
    </source>
</evidence>
<protein>
    <recommendedName>
        <fullName evidence="2">PGG domain-containing protein</fullName>
    </recommendedName>
</protein>
<accession>W9SFF2</accession>
<dbReference type="Pfam" id="PF13962">
    <property type="entry name" value="PGG"/>
    <property type="match status" value="1"/>
</dbReference>
<proteinExistence type="predicted"/>
<evidence type="ECO:0000313" key="4">
    <source>
        <dbReference type="Proteomes" id="UP000030645"/>
    </source>
</evidence>
<sequence length="200" mass="22037">MPPDFFARYNYKGETPEDIFTDTHKELVESGCKWLRSTSESCSVVVALIATVAFATSTTLPGGTNDDNGKPTLENHPAFKIFAIASLIALSFSVTSLAMFLAILTSRFQENYFGKVLPWKLLLGLTSLFLSIASMLVSFCAGHFCALRDTLKYAAFPVYALTCVPVTFFASAQFPLYIDLIHATFRNPFGEIRSKLDSSN</sequence>
<dbReference type="eggNOG" id="KOG0504">
    <property type="taxonomic scope" value="Eukaryota"/>
</dbReference>
<feature type="transmembrane region" description="Helical" evidence="1">
    <location>
        <begin position="81"/>
        <end position="105"/>
    </location>
</feature>
<dbReference type="PANTHER" id="PTHR24177:SF103">
    <property type="entry name" value="PGG DOMAIN-CONTAINING PROTEIN"/>
    <property type="match status" value="1"/>
</dbReference>
<keyword evidence="4" id="KW-1185">Reference proteome</keyword>
<dbReference type="Proteomes" id="UP000030645">
    <property type="component" value="Unassembled WGS sequence"/>
</dbReference>
<feature type="domain" description="PGG" evidence="2">
    <location>
        <begin position="33"/>
        <end position="145"/>
    </location>
</feature>
<keyword evidence="1" id="KW-0812">Transmembrane</keyword>
<evidence type="ECO:0000313" key="3">
    <source>
        <dbReference type="EMBL" id="EXC04164.1"/>
    </source>
</evidence>
<name>W9SFF2_9ROSA</name>
<keyword evidence="1" id="KW-1133">Transmembrane helix</keyword>
<dbReference type="InterPro" id="IPR026961">
    <property type="entry name" value="PGG_dom"/>
</dbReference>
<dbReference type="GO" id="GO:0016020">
    <property type="term" value="C:membrane"/>
    <property type="evidence" value="ECO:0007669"/>
    <property type="project" value="TreeGrafter"/>
</dbReference>
<dbReference type="EMBL" id="KE345446">
    <property type="protein sequence ID" value="EXC04164.1"/>
    <property type="molecule type" value="Genomic_DNA"/>
</dbReference>
<feature type="transmembrane region" description="Helical" evidence="1">
    <location>
        <begin position="117"/>
        <end position="144"/>
    </location>
</feature>
<organism evidence="3 4">
    <name type="scientific">Morus notabilis</name>
    <dbReference type="NCBI Taxonomy" id="981085"/>
    <lineage>
        <taxon>Eukaryota</taxon>
        <taxon>Viridiplantae</taxon>
        <taxon>Streptophyta</taxon>
        <taxon>Embryophyta</taxon>
        <taxon>Tracheophyta</taxon>
        <taxon>Spermatophyta</taxon>
        <taxon>Magnoliopsida</taxon>
        <taxon>eudicotyledons</taxon>
        <taxon>Gunneridae</taxon>
        <taxon>Pentapetalae</taxon>
        <taxon>rosids</taxon>
        <taxon>fabids</taxon>
        <taxon>Rosales</taxon>
        <taxon>Moraceae</taxon>
        <taxon>Moreae</taxon>
        <taxon>Morus</taxon>
    </lineage>
</organism>
<keyword evidence="1" id="KW-0472">Membrane</keyword>
<dbReference type="AlphaFoldDB" id="W9SFF2"/>
<dbReference type="STRING" id="981085.W9SFF2"/>
<gene>
    <name evidence="3" type="ORF">L484_002262</name>
</gene>
<feature type="transmembrane region" description="Helical" evidence="1">
    <location>
        <begin position="42"/>
        <end position="61"/>
    </location>
</feature>